<dbReference type="SUPFAM" id="SSF48056">
    <property type="entry name" value="Di-copper centre-containing domain"/>
    <property type="match status" value="1"/>
</dbReference>
<proteinExistence type="predicted"/>
<gene>
    <name evidence="4" type="ORF">FSP39_019703</name>
</gene>
<dbReference type="PANTHER" id="PTHR11474:SF126">
    <property type="entry name" value="TYROSINASE-LIKE PROTEIN TYR-1-RELATED"/>
    <property type="match status" value="1"/>
</dbReference>
<dbReference type="Pfam" id="PF00264">
    <property type="entry name" value="Tyrosinase"/>
    <property type="match status" value="1"/>
</dbReference>
<evidence type="ECO:0000313" key="5">
    <source>
        <dbReference type="Proteomes" id="UP001186944"/>
    </source>
</evidence>
<reference evidence="4" key="1">
    <citation type="submission" date="2019-08" db="EMBL/GenBank/DDBJ databases">
        <title>The improved chromosome-level genome for the pearl oyster Pinctada fucata martensii using PacBio sequencing and Hi-C.</title>
        <authorList>
            <person name="Zheng Z."/>
        </authorList>
    </citation>
    <scope>NUCLEOTIDE SEQUENCE</scope>
    <source>
        <strain evidence="4">ZZ-2019</strain>
        <tissue evidence="4">Adductor muscle</tissue>
    </source>
</reference>
<dbReference type="GO" id="GO:0016491">
    <property type="term" value="F:oxidoreductase activity"/>
    <property type="evidence" value="ECO:0007669"/>
    <property type="project" value="InterPro"/>
</dbReference>
<comment type="caution">
    <text evidence="4">The sequence shown here is derived from an EMBL/GenBank/DDBJ whole genome shotgun (WGS) entry which is preliminary data.</text>
</comment>
<dbReference type="EMBL" id="VSWD01000008">
    <property type="protein sequence ID" value="KAK3095826.1"/>
    <property type="molecule type" value="Genomic_DNA"/>
</dbReference>
<accession>A0AA88YFQ4</accession>
<name>A0AA88YFQ4_PINIB</name>
<sequence length="274" mass="31001">MFTDELVGNGMGQVINGPFRDWFVPRMNGMLRRNIGRRASLVRPWIADQIMYSQNISSHNQIVTVGGNRVSIEGEHNGVHVWVGEVMMDILSAPQDGVFWLHHTYVDYLWERFRQKLVRLGRNPEIDYPDPTNGQHPGHNGSDPMPIFYSQYHYIWTNQRGYSNLLLNFYEYADHPTCGNGCGGNTKFLYCPNNNTNNASTRCVSRTAERDTVPEEALGQFGGRNLSEFDFKNGTATSSINNTNSLGEMAAALEGPLSKSAWQFTSKLKDNRLN</sequence>
<evidence type="ECO:0000256" key="2">
    <source>
        <dbReference type="ARBA" id="ARBA00023008"/>
    </source>
</evidence>
<dbReference type="PANTHER" id="PTHR11474">
    <property type="entry name" value="TYROSINASE FAMILY MEMBER"/>
    <property type="match status" value="1"/>
</dbReference>
<dbReference type="InterPro" id="IPR008922">
    <property type="entry name" value="Di-copper_centre_dom_sf"/>
</dbReference>
<evidence type="ECO:0000259" key="3">
    <source>
        <dbReference type="Pfam" id="PF00264"/>
    </source>
</evidence>
<dbReference type="Gene3D" id="1.10.1280.10">
    <property type="entry name" value="Di-copper center containing domain from catechol oxidase"/>
    <property type="match status" value="1"/>
</dbReference>
<dbReference type="Proteomes" id="UP001186944">
    <property type="component" value="Unassembled WGS sequence"/>
</dbReference>
<dbReference type="InterPro" id="IPR002227">
    <property type="entry name" value="Tyrosinase_Cu-bd"/>
</dbReference>
<evidence type="ECO:0000313" key="4">
    <source>
        <dbReference type="EMBL" id="KAK3095826.1"/>
    </source>
</evidence>
<evidence type="ECO:0000256" key="1">
    <source>
        <dbReference type="ARBA" id="ARBA00022723"/>
    </source>
</evidence>
<keyword evidence="2" id="KW-0186">Copper</keyword>
<dbReference type="GO" id="GO:0046872">
    <property type="term" value="F:metal ion binding"/>
    <property type="evidence" value="ECO:0007669"/>
    <property type="project" value="UniProtKB-KW"/>
</dbReference>
<dbReference type="AlphaFoldDB" id="A0AA88YFQ4"/>
<organism evidence="4 5">
    <name type="scientific">Pinctada imbricata</name>
    <name type="common">Atlantic pearl-oyster</name>
    <name type="synonym">Pinctada martensii</name>
    <dbReference type="NCBI Taxonomy" id="66713"/>
    <lineage>
        <taxon>Eukaryota</taxon>
        <taxon>Metazoa</taxon>
        <taxon>Spiralia</taxon>
        <taxon>Lophotrochozoa</taxon>
        <taxon>Mollusca</taxon>
        <taxon>Bivalvia</taxon>
        <taxon>Autobranchia</taxon>
        <taxon>Pteriomorphia</taxon>
        <taxon>Pterioida</taxon>
        <taxon>Pterioidea</taxon>
        <taxon>Pteriidae</taxon>
        <taxon>Pinctada</taxon>
    </lineage>
</organism>
<keyword evidence="1" id="KW-0479">Metal-binding</keyword>
<protein>
    <recommendedName>
        <fullName evidence="3">Tyrosinase copper-binding domain-containing protein</fullName>
    </recommendedName>
</protein>
<feature type="domain" description="Tyrosinase copper-binding" evidence="3">
    <location>
        <begin position="48"/>
        <end position="115"/>
    </location>
</feature>
<dbReference type="InterPro" id="IPR050316">
    <property type="entry name" value="Tyrosinase/Hemocyanin"/>
</dbReference>
<keyword evidence="5" id="KW-1185">Reference proteome</keyword>